<feature type="region of interest" description="Disordered" evidence="1">
    <location>
        <begin position="38"/>
        <end position="64"/>
    </location>
</feature>
<proteinExistence type="predicted"/>
<organism evidence="2 3">
    <name type="scientific">Didymosphaeria variabile</name>
    <dbReference type="NCBI Taxonomy" id="1932322"/>
    <lineage>
        <taxon>Eukaryota</taxon>
        <taxon>Fungi</taxon>
        <taxon>Dikarya</taxon>
        <taxon>Ascomycota</taxon>
        <taxon>Pezizomycotina</taxon>
        <taxon>Dothideomycetes</taxon>
        <taxon>Pleosporomycetidae</taxon>
        <taxon>Pleosporales</taxon>
        <taxon>Massarineae</taxon>
        <taxon>Didymosphaeriaceae</taxon>
        <taxon>Didymosphaeria</taxon>
    </lineage>
</organism>
<comment type="caution">
    <text evidence="2">The sequence shown here is derived from an EMBL/GenBank/DDBJ whole genome shotgun (WGS) entry which is preliminary data.</text>
</comment>
<gene>
    <name evidence="2" type="ORF">N0V89_009647</name>
</gene>
<evidence type="ECO:0000313" key="3">
    <source>
        <dbReference type="Proteomes" id="UP001140513"/>
    </source>
</evidence>
<evidence type="ECO:0000313" key="2">
    <source>
        <dbReference type="EMBL" id="KAJ4348275.1"/>
    </source>
</evidence>
<dbReference type="EMBL" id="JAPEUX010000007">
    <property type="protein sequence ID" value="KAJ4348275.1"/>
    <property type="molecule type" value="Genomic_DNA"/>
</dbReference>
<dbReference type="AlphaFoldDB" id="A0A9W8XEB5"/>
<name>A0A9W8XEB5_9PLEO</name>
<dbReference type="RefSeq" id="XP_056067663.1">
    <property type="nucleotide sequence ID" value="XM_056218398.1"/>
</dbReference>
<evidence type="ECO:0000256" key="1">
    <source>
        <dbReference type="SAM" id="MobiDB-lite"/>
    </source>
</evidence>
<dbReference type="Proteomes" id="UP001140513">
    <property type="component" value="Unassembled WGS sequence"/>
</dbReference>
<keyword evidence="3" id="KW-1185">Reference proteome</keyword>
<sequence length="99" mass="11059">MMFVTARKAAENPMVRVAWRCRLATGLTPTAIMVTKTEPQMDRNATLNEEDRLRGPAKLTTEGPKKHLARIGEIVDLRNCLVSTRVQLGAKYVHADTLL</sequence>
<reference evidence="2" key="1">
    <citation type="submission" date="2022-10" db="EMBL/GenBank/DDBJ databases">
        <title>Tapping the CABI collections for fungal endophytes: first genome assemblies for Collariella, Neodidymelliopsis, Ascochyta clinopodiicola, Didymella pomorum, Didymosphaeria variabile, Neocosmospora piperis and Neocucurbitaria cava.</title>
        <authorList>
            <person name="Hill R."/>
        </authorList>
    </citation>
    <scope>NUCLEOTIDE SEQUENCE</scope>
    <source>
        <strain evidence="2">IMI 356815</strain>
    </source>
</reference>
<protein>
    <submittedName>
        <fullName evidence="2">Uncharacterized protein</fullName>
    </submittedName>
</protein>
<accession>A0A9W8XEB5</accession>
<dbReference type="GeneID" id="80913177"/>